<gene>
    <name evidence="1" type="ORF">VJJ49_12985</name>
</gene>
<evidence type="ECO:0000313" key="1">
    <source>
        <dbReference type="EMBL" id="MEB3041592.1"/>
    </source>
</evidence>
<dbReference type="Pfam" id="PF05591">
    <property type="entry name" value="T6SS_VipA"/>
    <property type="match status" value="1"/>
</dbReference>
<proteinExistence type="predicted"/>
<reference evidence="1 2" key="1">
    <citation type="submission" date="2023-12" db="EMBL/GenBank/DDBJ databases">
        <title>Genomic sequences of Capnocytophaga and Parvimonas strains.</title>
        <authorList>
            <person name="Watt R.M."/>
            <person name="Wang M."/>
            <person name="Yang T."/>
            <person name="Tong W.M."/>
        </authorList>
    </citation>
    <scope>NUCLEOTIDE SEQUENCE [LARGE SCALE GENOMIC DNA]</scope>
    <source>
        <strain evidence="1 2">CCUG 13156</strain>
    </source>
</reference>
<dbReference type="EMBL" id="JAYKBV010000025">
    <property type="protein sequence ID" value="MEB3041592.1"/>
    <property type="molecule type" value="Genomic_DNA"/>
</dbReference>
<organism evidence="1 2">
    <name type="scientific">Capnocytophaga gingivalis</name>
    <dbReference type="NCBI Taxonomy" id="1017"/>
    <lineage>
        <taxon>Bacteria</taxon>
        <taxon>Pseudomonadati</taxon>
        <taxon>Bacteroidota</taxon>
        <taxon>Flavobacteriia</taxon>
        <taxon>Flavobacteriales</taxon>
        <taxon>Flavobacteriaceae</taxon>
        <taxon>Capnocytophaga</taxon>
    </lineage>
</organism>
<comment type="caution">
    <text evidence="1">The sequence shown here is derived from an EMBL/GenBank/DDBJ whole genome shotgun (WGS) entry which is preliminary data.</text>
</comment>
<accession>A0ABU5YCB0</accession>
<sequence length="195" mass="21972">MSFIQKLLFFVKNPFSKSEDKKEQDSRVIEDIDNEDITNNIKNKGMSMFNYGVGGNEVKVDANEAIQEIQENKTLLVGKLTSEEAISPEIVTGLKTVEDVFAYFKPAVSVEHETYEGTTVKEEFNFKNVGDFTPKKLVENSPFLKKLKLEEEQYNNIVRQLKTNKVLRGALSDAASKDALVQALKAIASELETKK</sequence>
<dbReference type="Proteomes" id="UP001324270">
    <property type="component" value="Unassembled WGS sequence"/>
</dbReference>
<dbReference type="InterPro" id="IPR008312">
    <property type="entry name" value="T6SS_TssB1"/>
</dbReference>
<evidence type="ECO:0000313" key="2">
    <source>
        <dbReference type="Proteomes" id="UP001324270"/>
    </source>
</evidence>
<protein>
    <submittedName>
        <fullName evidence="1">Type VI secretion system contractile sheath small subunit</fullName>
    </submittedName>
</protein>
<name>A0ABU5YCB0_9FLAO</name>
<dbReference type="RefSeq" id="WP_323980145.1">
    <property type="nucleotide sequence ID" value="NZ_JAYKBV010000025.1"/>
</dbReference>
<keyword evidence="2" id="KW-1185">Reference proteome</keyword>